<sequence>MNEGWSTHNPSVQSRRGVGLVKDSFLREMTFTVLWKDSGYSSGPPDLAFRCTCDGPPMTRPYNHGWGLAKHSFRRERTLTMLWKDSRHSSAPTDLLFRCTRDGPNMTRPSSHVGGRHVRPVMAKHSSRKEMTFTVLWKDSEHSSGPIDLAF</sequence>
<name>A0A8X6K9I1_TRICU</name>
<accession>A0A8X6K9I1</accession>
<dbReference type="Proteomes" id="UP000887116">
    <property type="component" value="Unassembled WGS sequence"/>
</dbReference>
<reference evidence="1" key="1">
    <citation type="submission" date="2020-07" db="EMBL/GenBank/DDBJ databases">
        <title>Multicomponent nature underlies the extraordinary mechanical properties of spider dragline silk.</title>
        <authorList>
            <person name="Kono N."/>
            <person name="Nakamura H."/>
            <person name="Mori M."/>
            <person name="Yoshida Y."/>
            <person name="Ohtoshi R."/>
            <person name="Malay A.D."/>
            <person name="Moran D.A.P."/>
            <person name="Tomita M."/>
            <person name="Numata K."/>
            <person name="Arakawa K."/>
        </authorList>
    </citation>
    <scope>NUCLEOTIDE SEQUENCE</scope>
</reference>
<organism evidence="1 2">
    <name type="scientific">Trichonephila clavata</name>
    <name type="common">Joro spider</name>
    <name type="synonym">Nephila clavata</name>
    <dbReference type="NCBI Taxonomy" id="2740835"/>
    <lineage>
        <taxon>Eukaryota</taxon>
        <taxon>Metazoa</taxon>
        <taxon>Ecdysozoa</taxon>
        <taxon>Arthropoda</taxon>
        <taxon>Chelicerata</taxon>
        <taxon>Arachnida</taxon>
        <taxon>Araneae</taxon>
        <taxon>Araneomorphae</taxon>
        <taxon>Entelegynae</taxon>
        <taxon>Araneoidea</taxon>
        <taxon>Nephilidae</taxon>
        <taxon>Trichonephila</taxon>
    </lineage>
</organism>
<proteinExistence type="predicted"/>
<protein>
    <submittedName>
        <fullName evidence="1">Uncharacterized protein</fullName>
    </submittedName>
</protein>
<evidence type="ECO:0000313" key="1">
    <source>
        <dbReference type="EMBL" id="GFQ65163.1"/>
    </source>
</evidence>
<gene>
    <name evidence="1" type="ORF">TNCT_59411</name>
</gene>
<evidence type="ECO:0000313" key="2">
    <source>
        <dbReference type="Proteomes" id="UP000887116"/>
    </source>
</evidence>
<dbReference type="EMBL" id="BMAO01010148">
    <property type="protein sequence ID" value="GFQ65163.1"/>
    <property type="molecule type" value="Genomic_DNA"/>
</dbReference>
<keyword evidence="2" id="KW-1185">Reference proteome</keyword>
<dbReference type="AlphaFoldDB" id="A0A8X6K9I1"/>
<comment type="caution">
    <text evidence="1">The sequence shown here is derived from an EMBL/GenBank/DDBJ whole genome shotgun (WGS) entry which is preliminary data.</text>
</comment>